<gene>
    <name evidence="2" type="ORF">SAMN06265355_101895</name>
</gene>
<evidence type="ECO:0000313" key="2">
    <source>
        <dbReference type="EMBL" id="SNR29038.1"/>
    </source>
</evidence>
<evidence type="ECO:0008006" key="4">
    <source>
        <dbReference type="Google" id="ProtNLM"/>
    </source>
</evidence>
<keyword evidence="3" id="KW-1185">Reference proteome</keyword>
<keyword evidence="1" id="KW-0472">Membrane</keyword>
<feature type="transmembrane region" description="Helical" evidence="1">
    <location>
        <begin position="359"/>
        <end position="379"/>
    </location>
</feature>
<feature type="transmembrane region" description="Helical" evidence="1">
    <location>
        <begin position="259"/>
        <end position="280"/>
    </location>
</feature>
<protein>
    <recommendedName>
        <fullName evidence="4">Membrane protein YfhO</fullName>
    </recommendedName>
</protein>
<evidence type="ECO:0000256" key="1">
    <source>
        <dbReference type="SAM" id="Phobius"/>
    </source>
</evidence>
<feature type="transmembrane region" description="Helical" evidence="1">
    <location>
        <begin position="292"/>
        <end position="312"/>
    </location>
</feature>
<dbReference type="OrthoDB" id="3463898at2"/>
<feature type="transmembrane region" description="Helical" evidence="1">
    <location>
        <begin position="127"/>
        <end position="146"/>
    </location>
</feature>
<keyword evidence="1" id="KW-0812">Transmembrane</keyword>
<name>A0A238V485_9ACTN</name>
<dbReference type="EMBL" id="FZNP01000001">
    <property type="protein sequence ID" value="SNR29038.1"/>
    <property type="molecule type" value="Genomic_DNA"/>
</dbReference>
<feature type="transmembrane region" description="Helical" evidence="1">
    <location>
        <begin position="195"/>
        <end position="214"/>
    </location>
</feature>
<feature type="transmembrane region" description="Helical" evidence="1">
    <location>
        <begin position="332"/>
        <end position="352"/>
    </location>
</feature>
<feature type="transmembrane region" description="Helical" evidence="1">
    <location>
        <begin position="158"/>
        <end position="183"/>
    </location>
</feature>
<reference evidence="3" key="1">
    <citation type="submission" date="2017-06" db="EMBL/GenBank/DDBJ databases">
        <authorList>
            <person name="Varghese N."/>
            <person name="Submissions S."/>
        </authorList>
    </citation>
    <scope>NUCLEOTIDE SEQUENCE [LARGE SCALE GENOMIC DNA]</scope>
    <source>
        <strain evidence="3">DSM 44485</strain>
    </source>
</reference>
<sequence length="570" mass="58742">MTERTRHLVAALTGLGLGLAALGPGLAPGFVLSYDMVFVPDPAFTRMTFGLTGVVPRHVPSDAFVTALAAVVPADAVQKLVLLAVFVMACTSAASLVPSPRLLPRLAAGVCYAWNPFVAERLLLGQWALLLGYAALPWVVAAAARTGEPGGGRRLVRALLPAAIGGFAALAVSAMTALAVALVSPAGAGRLRAGLRAVAAAGVLSLPWLVPGALRPAGLPGDGTAVDLFAARADTPFGTLGSLLLLGGAWNGETVPSGYGAPVTATIWLAVVVVALAAYWRWRREPDWWRGAAVAAAAGFVVAALGAVAAPVLEGVIDLWPGFAVLRDGQQFAAPLAVVVAVGLGSAADRAAEARWPGVAAAAVAVPVLLLPTLAWGAAGDLRSVRYPDDWARARQIIDGDPAPGDVLVLPWASYRSYPWNNGRRVLDPLPRYLHRRVIVDDAVTVDGTTVAPEDPRAVELAPAARTGTPPAATLRDEGVRYVVVDAEPGGNRPSGAAAEVLRGPDLVVYRIDGAAGGARDTVPVAPVAAAWVLTGLAVFWSITASRTTLSIPLLGGITSRRPDPRRRTP</sequence>
<accession>A0A238V485</accession>
<organism evidence="2 3">
    <name type="scientific">Actinomadura mexicana</name>
    <dbReference type="NCBI Taxonomy" id="134959"/>
    <lineage>
        <taxon>Bacteria</taxon>
        <taxon>Bacillati</taxon>
        <taxon>Actinomycetota</taxon>
        <taxon>Actinomycetes</taxon>
        <taxon>Streptosporangiales</taxon>
        <taxon>Thermomonosporaceae</taxon>
        <taxon>Actinomadura</taxon>
    </lineage>
</organism>
<evidence type="ECO:0000313" key="3">
    <source>
        <dbReference type="Proteomes" id="UP000198420"/>
    </source>
</evidence>
<dbReference type="Proteomes" id="UP000198420">
    <property type="component" value="Unassembled WGS sequence"/>
</dbReference>
<proteinExistence type="predicted"/>
<keyword evidence="1" id="KW-1133">Transmembrane helix</keyword>
<dbReference type="AlphaFoldDB" id="A0A238V485"/>
<feature type="transmembrane region" description="Helical" evidence="1">
    <location>
        <begin position="80"/>
        <end position="97"/>
    </location>
</feature>
<dbReference type="RefSeq" id="WP_089310217.1">
    <property type="nucleotide sequence ID" value="NZ_FZNP01000001.1"/>
</dbReference>